<dbReference type="CDD" id="cd06848">
    <property type="entry name" value="GCS_H"/>
    <property type="match status" value="1"/>
</dbReference>
<dbReference type="EMBL" id="CAJVQB010013611">
    <property type="protein sequence ID" value="CAG8763277.1"/>
    <property type="molecule type" value="Genomic_DNA"/>
</dbReference>
<evidence type="ECO:0000256" key="2">
    <source>
        <dbReference type="ARBA" id="ARBA00009249"/>
    </source>
</evidence>
<dbReference type="PANTHER" id="PTHR11715:SF3">
    <property type="entry name" value="GLYCINE CLEAVAGE SYSTEM H PROTEIN-RELATED"/>
    <property type="match status" value="1"/>
</dbReference>
<accession>A0ABN7VF58</accession>
<feature type="compositionally biased region" description="Polar residues" evidence="4">
    <location>
        <begin position="347"/>
        <end position="362"/>
    </location>
</feature>
<feature type="compositionally biased region" description="Basic residues" evidence="4">
    <location>
        <begin position="205"/>
        <end position="215"/>
    </location>
</feature>
<dbReference type="PANTHER" id="PTHR11715">
    <property type="entry name" value="GLYCINE CLEAVAGE SYSTEM H PROTEIN"/>
    <property type="match status" value="1"/>
</dbReference>
<dbReference type="Pfam" id="PF01597">
    <property type="entry name" value="GCV_H"/>
    <property type="match status" value="1"/>
</dbReference>
<dbReference type="InterPro" id="IPR002930">
    <property type="entry name" value="GCV_H"/>
</dbReference>
<dbReference type="InterPro" id="IPR011053">
    <property type="entry name" value="Single_hybrid_motif"/>
</dbReference>
<evidence type="ECO:0000313" key="6">
    <source>
        <dbReference type="Proteomes" id="UP000789901"/>
    </source>
</evidence>
<dbReference type="Gene3D" id="2.40.50.100">
    <property type="match status" value="1"/>
</dbReference>
<sequence length="694" mass="76949">MYAASPVSNVLPQDVQRPGVATSFLYKLTEIAAYTSSFASDAYYTLTSTNGKLELEIPISANKTFGSQGQNTDGNAMQISNDISEAFNTHNVELNDNDMVQKNNNTVQKNNINNVLTSQEIDFEVDKKDQCSWTTNDNEEEPPPPYDISWSMPTHNNETDQTLSISTHNLSDTPTLSSSPKNIQSETPQTASPIDTSSTSSSTPVKRKQIRVRRPRRLLRRKSSSIDIIVQPKESKEVDDHEAFISKINEKLIDMIARGKAALKSSVYVTDVDVMLAEEKEREDRIKKEIGLQTPMNRRGRSLTGSFSDYDYYNSSISDFGNYSAPETSSYCDYGYGSGNSYSTPNEYVRHSSNSNGYSTPNEYVRHSSHSNGYSTPNEYGTSLQHLSRRSSHSNSCSTQNEYVTSLRHSSRNSSHSNGYSTQNEYVTPIRHSNYMHYSTPTQYSSYSSQSVPVPSPASSNADLYGVYVPSVGGYVPNTNFGSNTSHFGPKVPNVPNVPNAGVYGPNVSGYHRSNSVGSPVSNANNYADHYFIGYDYRLNGLVEEQFLEIYLETPPLGLELYYHLENIAVLKFTKDHEWIDIENDLGTVGITDYAQKALGDVVYVAVPEIVTVVEQSSVESVKAASDIYAPVSGEIVDVNENLVKSPGLINKSPEVDGWLYKIKVSNPSELNTLMEMQDLRIFSGAIQLTTSID</sequence>
<keyword evidence="6" id="KW-1185">Reference proteome</keyword>
<dbReference type="NCBIfam" id="NF002270">
    <property type="entry name" value="PRK01202.1"/>
    <property type="match status" value="1"/>
</dbReference>
<dbReference type="InterPro" id="IPR033753">
    <property type="entry name" value="GCV_H/Fam206"/>
</dbReference>
<evidence type="ECO:0000256" key="3">
    <source>
        <dbReference type="ARBA" id="ARBA00022823"/>
    </source>
</evidence>
<comment type="cofactor">
    <cofactor evidence="1">
        <name>(R)-lipoate</name>
        <dbReference type="ChEBI" id="CHEBI:83088"/>
    </cofactor>
</comment>
<feature type="compositionally biased region" description="Polar residues" evidence="4">
    <location>
        <begin position="151"/>
        <end position="195"/>
    </location>
</feature>
<dbReference type="SUPFAM" id="SSF51230">
    <property type="entry name" value="Single hybrid motif"/>
    <property type="match status" value="1"/>
</dbReference>
<dbReference type="HAMAP" id="MF_00272">
    <property type="entry name" value="GcvH"/>
    <property type="match status" value="1"/>
</dbReference>
<evidence type="ECO:0000313" key="5">
    <source>
        <dbReference type="EMBL" id="CAG8763277.1"/>
    </source>
</evidence>
<dbReference type="Proteomes" id="UP000789901">
    <property type="component" value="Unassembled WGS sequence"/>
</dbReference>
<reference evidence="5 6" key="1">
    <citation type="submission" date="2021-06" db="EMBL/GenBank/DDBJ databases">
        <authorList>
            <person name="Kallberg Y."/>
            <person name="Tangrot J."/>
            <person name="Rosling A."/>
        </authorList>
    </citation>
    <scope>NUCLEOTIDE SEQUENCE [LARGE SCALE GENOMIC DNA]</scope>
    <source>
        <strain evidence="5 6">120-4 pot B 10/14</strain>
    </source>
</reference>
<evidence type="ECO:0000256" key="4">
    <source>
        <dbReference type="SAM" id="MobiDB-lite"/>
    </source>
</evidence>
<feature type="region of interest" description="Disordered" evidence="4">
    <location>
        <begin position="131"/>
        <end position="215"/>
    </location>
</feature>
<organism evidence="5 6">
    <name type="scientific">Gigaspora margarita</name>
    <dbReference type="NCBI Taxonomy" id="4874"/>
    <lineage>
        <taxon>Eukaryota</taxon>
        <taxon>Fungi</taxon>
        <taxon>Fungi incertae sedis</taxon>
        <taxon>Mucoromycota</taxon>
        <taxon>Glomeromycotina</taxon>
        <taxon>Glomeromycetes</taxon>
        <taxon>Diversisporales</taxon>
        <taxon>Gigasporaceae</taxon>
        <taxon>Gigaspora</taxon>
    </lineage>
</organism>
<dbReference type="NCBIfam" id="TIGR00527">
    <property type="entry name" value="gcvH"/>
    <property type="match status" value="1"/>
</dbReference>
<name>A0ABN7VF58_GIGMA</name>
<feature type="region of interest" description="Disordered" evidence="4">
    <location>
        <begin position="347"/>
        <end position="423"/>
    </location>
</feature>
<evidence type="ECO:0000256" key="1">
    <source>
        <dbReference type="ARBA" id="ARBA00001938"/>
    </source>
</evidence>
<protein>
    <submittedName>
        <fullName evidence="5">4949_t:CDS:1</fullName>
    </submittedName>
</protein>
<comment type="caution">
    <text evidence="5">The sequence shown here is derived from an EMBL/GenBank/DDBJ whole genome shotgun (WGS) entry which is preliminary data.</text>
</comment>
<dbReference type="InterPro" id="IPR017453">
    <property type="entry name" value="GCV_H_sub"/>
</dbReference>
<comment type="similarity">
    <text evidence="2">Belongs to the GcvH family.</text>
</comment>
<gene>
    <name evidence="5" type="ORF">GMARGA_LOCUS17727</name>
</gene>
<keyword evidence="3" id="KW-0450">Lipoyl</keyword>
<feature type="compositionally biased region" description="Polar residues" evidence="4">
    <location>
        <begin position="370"/>
        <end position="381"/>
    </location>
</feature>
<proteinExistence type="inferred from homology"/>